<dbReference type="Gene3D" id="3.40.50.300">
    <property type="entry name" value="P-loop containing nucleotide triphosphate hydrolases"/>
    <property type="match status" value="1"/>
</dbReference>
<dbReference type="AlphaFoldDB" id="A0A8J3ZX95"/>
<dbReference type="RefSeq" id="WP_203931179.1">
    <property type="nucleotide sequence ID" value="NZ_BOPH01000088.1"/>
</dbReference>
<evidence type="ECO:0000313" key="2">
    <source>
        <dbReference type="Proteomes" id="UP000635606"/>
    </source>
</evidence>
<dbReference type="InterPro" id="IPR027417">
    <property type="entry name" value="P-loop_NTPase"/>
</dbReference>
<gene>
    <name evidence="1" type="ORF">Voc01_062130</name>
</gene>
<keyword evidence="2" id="KW-1185">Reference proteome</keyword>
<proteinExistence type="predicted"/>
<dbReference type="EMBL" id="BOPH01000088">
    <property type="protein sequence ID" value="GIJ71296.1"/>
    <property type="molecule type" value="Genomic_DNA"/>
</dbReference>
<comment type="caution">
    <text evidence="1">The sequence shown here is derived from an EMBL/GenBank/DDBJ whole genome shotgun (WGS) entry which is preliminary data.</text>
</comment>
<organism evidence="1 2">
    <name type="scientific">Virgisporangium ochraceum</name>
    <dbReference type="NCBI Taxonomy" id="65505"/>
    <lineage>
        <taxon>Bacteria</taxon>
        <taxon>Bacillati</taxon>
        <taxon>Actinomycetota</taxon>
        <taxon>Actinomycetes</taxon>
        <taxon>Micromonosporales</taxon>
        <taxon>Micromonosporaceae</taxon>
        <taxon>Virgisporangium</taxon>
    </lineage>
</organism>
<evidence type="ECO:0000313" key="1">
    <source>
        <dbReference type="EMBL" id="GIJ71296.1"/>
    </source>
</evidence>
<dbReference type="Proteomes" id="UP000635606">
    <property type="component" value="Unassembled WGS sequence"/>
</dbReference>
<protein>
    <submittedName>
        <fullName evidence="1">Uncharacterized protein</fullName>
    </submittedName>
</protein>
<sequence length="130" mass="14092">MAINRVRAADVRLFDRAVLTFGAAVAGGRDLLRSPGALAFVATSGAAISGYGRRRYTGSLAGCDVRMVRLTADVDTVRERLRRRDTGAKLERHLRALDGPASTGVEDFTVTNDRPPVDVATDILARPHWM</sequence>
<reference evidence="1" key="1">
    <citation type="submission" date="2021-01" db="EMBL/GenBank/DDBJ databases">
        <title>Whole genome shotgun sequence of Virgisporangium ochraceum NBRC 16418.</title>
        <authorList>
            <person name="Komaki H."/>
            <person name="Tamura T."/>
        </authorList>
    </citation>
    <scope>NUCLEOTIDE SEQUENCE</scope>
    <source>
        <strain evidence="1">NBRC 16418</strain>
    </source>
</reference>
<accession>A0A8J3ZX95</accession>
<name>A0A8J3ZX95_9ACTN</name>